<dbReference type="Pfam" id="PF02690">
    <property type="entry name" value="Na_Pi_cotrans"/>
    <property type="match status" value="2"/>
</dbReference>
<evidence type="ECO:0000256" key="2">
    <source>
        <dbReference type="ARBA" id="ARBA00022475"/>
    </source>
</evidence>
<reference evidence="7 8" key="1">
    <citation type="submission" date="2023-04" db="EMBL/GenBank/DDBJ databases">
        <authorList>
            <person name="Hsu D."/>
        </authorList>
    </citation>
    <scope>NUCLEOTIDE SEQUENCE [LARGE SCALE GENOMIC DNA]</scope>
    <source>
        <strain evidence="7 8">MK1</strain>
    </source>
</reference>
<proteinExistence type="predicted"/>
<feature type="transmembrane region" description="Helical" evidence="6">
    <location>
        <begin position="77"/>
        <end position="99"/>
    </location>
</feature>
<evidence type="ECO:0000256" key="6">
    <source>
        <dbReference type="SAM" id="Phobius"/>
    </source>
</evidence>
<dbReference type="EMBL" id="CP121694">
    <property type="protein sequence ID" value="WRO21930.1"/>
    <property type="molecule type" value="Genomic_DNA"/>
</dbReference>
<dbReference type="Proteomes" id="UP001329915">
    <property type="component" value="Chromosome"/>
</dbReference>
<dbReference type="GO" id="GO:0005886">
    <property type="term" value="C:plasma membrane"/>
    <property type="evidence" value="ECO:0007669"/>
    <property type="project" value="UniProtKB-SubCell"/>
</dbReference>
<feature type="transmembrane region" description="Helical" evidence="6">
    <location>
        <begin position="234"/>
        <end position="252"/>
    </location>
</feature>
<dbReference type="PANTHER" id="PTHR10010">
    <property type="entry name" value="SOLUTE CARRIER FAMILY 34 SODIUM PHOSPHATE , MEMBER 2-RELATED"/>
    <property type="match status" value="1"/>
</dbReference>
<feature type="transmembrane region" description="Helical" evidence="6">
    <location>
        <begin position="162"/>
        <end position="188"/>
    </location>
</feature>
<feature type="transmembrane region" description="Helical" evidence="6">
    <location>
        <begin position="129"/>
        <end position="150"/>
    </location>
</feature>
<dbReference type="NCBIfam" id="NF037997">
    <property type="entry name" value="Na_Pi_symport"/>
    <property type="match status" value="1"/>
</dbReference>
<feature type="transmembrane region" description="Helical" evidence="6">
    <location>
        <begin position="272"/>
        <end position="292"/>
    </location>
</feature>
<protein>
    <submittedName>
        <fullName evidence="7">Na/Pi symporter</fullName>
    </submittedName>
</protein>
<dbReference type="GO" id="GO:0044341">
    <property type="term" value="P:sodium-dependent phosphate transport"/>
    <property type="evidence" value="ECO:0007669"/>
    <property type="project" value="InterPro"/>
</dbReference>
<dbReference type="RefSeq" id="WP_366924756.1">
    <property type="nucleotide sequence ID" value="NZ_CP121694.1"/>
</dbReference>
<dbReference type="PANTHER" id="PTHR10010:SF46">
    <property type="entry name" value="SODIUM-DEPENDENT PHOSPHATE TRANSPORT PROTEIN 2B"/>
    <property type="match status" value="1"/>
</dbReference>
<dbReference type="GO" id="GO:0005436">
    <property type="term" value="F:sodium:phosphate symporter activity"/>
    <property type="evidence" value="ECO:0007669"/>
    <property type="project" value="InterPro"/>
</dbReference>
<accession>A0AAU0UNP0</accession>
<feature type="transmembrane region" description="Helical" evidence="6">
    <location>
        <begin position="44"/>
        <end position="71"/>
    </location>
</feature>
<feature type="transmembrane region" description="Helical" evidence="6">
    <location>
        <begin position="6"/>
        <end position="24"/>
    </location>
</feature>
<gene>
    <name evidence="7" type="ORF">MFMK1_001751</name>
</gene>
<keyword evidence="4 6" id="KW-1133">Transmembrane helix</keyword>
<keyword evidence="8" id="KW-1185">Reference proteome</keyword>
<organism evidence="7 8">
    <name type="scientific">Metallumcola ferriviriculae</name>
    <dbReference type="NCBI Taxonomy" id="3039180"/>
    <lineage>
        <taxon>Bacteria</taxon>
        <taxon>Bacillati</taxon>
        <taxon>Bacillota</taxon>
        <taxon>Clostridia</taxon>
        <taxon>Neomoorellales</taxon>
        <taxon>Desulfitibacteraceae</taxon>
        <taxon>Metallumcola</taxon>
    </lineage>
</organism>
<evidence type="ECO:0000256" key="5">
    <source>
        <dbReference type="ARBA" id="ARBA00023136"/>
    </source>
</evidence>
<keyword evidence="3 6" id="KW-0812">Transmembrane</keyword>
<feature type="transmembrane region" description="Helical" evidence="6">
    <location>
        <begin position="200"/>
        <end position="222"/>
    </location>
</feature>
<dbReference type="AlphaFoldDB" id="A0AAU0UNP0"/>
<dbReference type="KEGG" id="dbc:MFMK1_001751"/>
<evidence type="ECO:0000313" key="8">
    <source>
        <dbReference type="Proteomes" id="UP001329915"/>
    </source>
</evidence>
<evidence type="ECO:0000313" key="7">
    <source>
        <dbReference type="EMBL" id="WRO21930.1"/>
    </source>
</evidence>
<keyword evidence="2" id="KW-1003">Cell membrane</keyword>
<evidence type="ECO:0000256" key="4">
    <source>
        <dbReference type="ARBA" id="ARBA00022989"/>
    </source>
</evidence>
<sequence length="305" mass="32979">MRLVLFPFGLLVFFIGMYLMRQGLSSIWEQSIKHFLYRVTATPLRGLLLGAGATAVMQSSSAVTVITMGMIDGKLLPWASGLGIILGTNIGTCTTAQFLSIHLESYWWLISLSGLLISLKYSWKSYGFPLIGLGIVLGSMSIMTWSVQYLQHLWRLNQSISILEGVLWGLVITAIIQSSSAFMVMIIALGVNGVIGLEQAFPLILGSNLGTCVTAGLASIGGSPGSRKIFYSHLLLNLLGIFAFLPLLPALYPLLTTLTSDPGKQIAAGHTLYNVICSVAALPFTRLFASFLSKLPPIDRQSSFN</sequence>
<evidence type="ECO:0000256" key="3">
    <source>
        <dbReference type="ARBA" id="ARBA00022692"/>
    </source>
</evidence>
<name>A0AAU0UNP0_9FIRM</name>
<dbReference type="InterPro" id="IPR003841">
    <property type="entry name" value="Na/Pi_transpt"/>
</dbReference>
<keyword evidence="5 6" id="KW-0472">Membrane</keyword>
<comment type="subcellular location">
    <subcellularLocation>
        <location evidence="1">Cell membrane</location>
        <topology evidence="1">Multi-pass membrane protein</topology>
    </subcellularLocation>
</comment>
<evidence type="ECO:0000256" key="1">
    <source>
        <dbReference type="ARBA" id="ARBA00004651"/>
    </source>
</evidence>